<dbReference type="Pfam" id="PF13560">
    <property type="entry name" value="HTH_31"/>
    <property type="match status" value="1"/>
</dbReference>
<dbReference type="Proteomes" id="UP000007076">
    <property type="component" value="Chromosome"/>
</dbReference>
<dbReference type="STRING" id="452652.KSE_12820"/>
<dbReference type="SUPFAM" id="SSF47413">
    <property type="entry name" value="lambda repressor-like DNA-binding domains"/>
    <property type="match status" value="1"/>
</dbReference>
<evidence type="ECO:0000313" key="2">
    <source>
        <dbReference type="EMBL" id="BAJ27113.1"/>
    </source>
</evidence>
<dbReference type="eggNOG" id="COG1396">
    <property type="taxonomic scope" value="Bacteria"/>
</dbReference>
<dbReference type="GO" id="GO:0003677">
    <property type="term" value="F:DNA binding"/>
    <property type="evidence" value="ECO:0007669"/>
    <property type="project" value="InterPro"/>
</dbReference>
<organism evidence="2 3">
    <name type="scientific">Kitasatospora setae (strain ATCC 33774 / DSM 43861 / JCM 3304 / KCC A-0304 / NBRC 14216 / KM-6054)</name>
    <name type="common">Streptomyces setae</name>
    <dbReference type="NCBI Taxonomy" id="452652"/>
    <lineage>
        <taxon>Bacteria</taxon>
        <taxon>Bacillati</taxon>
        <taxon>Actinomycetota</taxon>
        <taxon>Actinomycetes</taxon>
        <taxon>Kitasatosporales</taxon>
        <taxon>Streptomycetaceae</taxon>
        <taxon>Kitasatospora</taxon>
    </lineage>
</organism>
<reference evidence="2 3" key="1">
    <citation type="journal article" date="2010" name="DNA Res.">
        <title>Genome sequence of Kitasatospora setae NBRC 14216T: an evolutionary snapshot of the family Streptomycetaceae.</title>
        <authorList>
            <person name="Ichikawa N."/>
            <person name="Oguchi A."/>
            <person name="Ikeda H."/>
            <person name="Ishikawa J."/>
            <person name="Kitani S."/>
            <person name="Watanabe Y."/>
            <person name="Nakamura S."/>
            <person name="Katano Y."/>
            <person name="Kishi E."/>
            <person name="Sasagawa M."/>
            <person name="Ankai A."/>
            <person name="Fukui S."/>
            <person name="Hashimoto Y."/>
            <person name="Kamata S."/>
            <person name="Otoguro M."/>
            <person name="Tanikawa S."/>
            <person name="Nihira T."/>
            <person name="Horinouchi S."/>
            <person name="Ohnishi Y."/>
            <person name="Hayakawa M."/>
            <person name="Kuzuyama T."/>
            <person name="Arisawa A."/>
            <person name="Nomoto F."/>
            <person name="Miura H."/>
            <person name="Takahashi Y."/>
            <person name="Fujita N."/>
        </authorList>
    </citation>
    <scope>NUCLEOTIDE SEQUENCE [LARGE SCALE GENOMIC DNA]</scope>
    <source>
        <strain evidence="3">ATCC 33774 / DSM 43861 / JCM 3304 / KCC A-0304 / NBRC 14216 / KM-6054</strain>
    </source>
</reference>
<gene>
    <name evidence="2" type="ordered locus">KSE_12820</name>
</gene>
<dbReference type="Pfam" id="PF19054">
    <property type="entry name" value="DUF5753"/>
    <property type="match status" value="1"/>
</dbReference>
<protein>
    <recommendedName>
        <fullName evidence="1">DUF5753 domain-containing protein</fullName>
    </recommendedName>
</protein>
<sequence length="298" mass="33016">MPAARLGRKLRLLRGGLTLKWLSTRTHFSVSKLSRMENGQRRLNDPRDVAVILDALGTKRGPERAALMELAAAASEKNPPGFHRDAGAGAQQRLSGMVWQASLLIAVDVHVVSGALQTDAYMAAVTEATVLRSRRHEAPAAVEARKVRRRVVRESGVRSVFCIHQSALYRVMGSPATTIGQLEKLLEYTETPNIGVRIIPVDLPLALQVTNLTLLQFDAPDGIPELIYVENGEREGHYYYPGAEDAATFEDYKEVLNTVVARAALREPSRQLIRDAIAWHRDRQQDGQQDRRQDGPTG</sequence>
<accession>E4N7D2</accession>
<dbReference type="PATRIC" id="fig|452652.3.peg.1279"/>
<dbReference type="InterPro" id="IPR043917">
    <property type="entry name" value="DUF5753"/>
</dbReference>
<feature type="domain" description="DUF5753" evidence="1">
    <location>
        <begin position="93"/>
        <end position="274"/>
    </location>
</feature>
<dbReference type="EMBL" id="AP010968">
    <property type="protein sequence ID" value="BAJ27113.1"/>
    <property type="molecule type" value="Genomic_DNA"/>
</dbReference>
<dbReference type="Gene3D" id="1.10.260.40">
    <property type="entry name" value="lambda repressor-like DNA-binding domains"/>
    <property type="match status" value="1"/>
</dbReference>
<keyword evidence="3" id="KW-1185">Reference proteome</keyword>
<proteinExistence type="predicted"/>
<dbReference type="RefSeq" id="WP_014134431.1">
    <property type="nucleotide sequence ID" value="NC_016109.1"/>
</dbReference>
<evidence type="ECO:0000259" key="1">
    <source>
        <dbReference type="Pfam" id="PF19054"/>
    </source>
</evidence>
<name>E4N7D2_KITSK</name>
<dbReference type="InterPro" id="IPR010982">
    <property type="entry name" value="Lambda_DNA-bd_dom_sf"/>
</dbReference>
<evidence type="ECO:0000313" key="3">
    <source>
        <dbReference type="Proteomes" id="UP000007076"/>
    </source>
</evidence>
<dbReference type="AlphaFoldDB" id="E4N7D2"/>
<dbReference type="KEGG" id="ksk:KSE_12820"/>
<dbReference type="HOGENOM" id="CLU_955726_0_0_11"/>